<comment type="subcellular location">
    <subcellularLocation>
        <location evidence="1">Cell membrane</location>
        <topology evidence="1">Multi-pass membrane protein</topology>
    </subcellularLocation>
</comment>
<evidence type="ECO:0000259" key="8">
    <source>
        <dbReference type="Pfam" id="PF14293"/>
    </source>
</evidence>
<dbReference type="EMBL" id="WDEH01000010">
    <property type="protein sequence ID" value="KAB6139887.1"/>
    <property type="molecule type" value="Genomic_DNA"/>
</dbReference>
<dbReference type="GO" id="GO:0005886">
    <property type="term" value="C:plasma membrane"/>
    <property type="evidence" value="ECO:0007669"/>
    <property type="project" value="UniProtKB-SubCell"/>
</dbReference>
<dbReference type="EMBL" id="WDCG01000008">
    <property type="protein sequence ID" value="KAB6424186.1"/>
    <property type="molecule type" value="Genomic_DNA"/>
</dbReference>
<dbReference type="Proteomes" id="UP000487596">
    <property type="component" value="Unassembled WGS sequence"/>
</dbReference>
<evidence type="ECO:0000313" key="16">
    <source>
        <dbReference type="Proteomes" id="UP000284417"/>
    </source>
</evidence>
<dbReference type="Pfam" id="PF02534">
    <property type="entry name" value="T4SS-DNA_transf"/>
    <property type="match status" value="1"/>
</dbReference>
<evidence type="ECO:0000313" key="10">
    <source>
        <dbReference type="EMBL" id="KAB6080225.1"/>
    </source>
</evidence>
<dbReference type="Proteomes" id="UP000471447">
    <property type="component" value="Unassembled WGS sequence"/>
</dbReference>
<evidence type="ECO:0000313" key="14">
    <source>
        <dbReference type="EMBL" id="SFM65459.1"/>
    </source>
</evidence>
<keyword evidence="3" id="KW-1003">Cell membrane</keyword>
<dbReference type="EMBL" id="QROC01000014">
    <property type="protein sequence ID" value="RHK96238.1"/>
    <property type="molecule type" value="Genomic_DNA"/>
</dbReference>
<evidence type="ECO:0000313" key="15">
    <source>
        <dbReference type="Proteomes" id="UP000183766"/>
    </source>
</evidence>
<dbReference type="InterPro" id="IPR027417">
    <property type="entry name" value="P-loop_NTPase"/>
</dbReference>
<dbReference type="RefSeq" id="WP_005816140.1">
    <property type="nucleotide sequence ID" value="NZ_CP072212.1"/>
</dbReference>
<name>A0A1I4SM07_9BACE</name>
<reference evidence="13 16" key="2">
    <citation type="submission" date="2018-08" db="EMBL/GenBank/DDBJ databases">
        <title>A genome reference for cultivated species of the human gut microbiota.</title>
        <authorList>
            <person name="Zou Y."/>
            <person name="Xue W."/>
            <person name="Luo G."/>
        </authorList>
    </citation>
    <scope>NUCLEOTIDE SEQUENCE [LARGE SCALE GENOMIC DNA]</scope>
    <source>
        <strain evidence="13 16">AF39-6AC</strain>
    </source>
</reference>
<evidence type="ECO:0000313" key="12">
    <source>
        <dbReference type="EMBL" id="KAB6424186.1"/>
    </source>
</evidence>
<dbReference type="PANTHER" id="PTHR37937:SF1">
    <property type="entry name" value="CONJUGATIVE TRANSFER: DNA TRANSPORT"/>
    <property type="match status" value="1"/>
</dbReference>
<evidence type="ECO:0000313" key="18">
    <source>
        <dbReference type="Proteomes" id="UP000471447"/>
    </source>
</evidence>
<evidence type="ECO:0000313" key="19">
    <source>
        <dbReference type="Proteomes" id="UP000474077"/>
    </source>
</evidence>
<dbReference type="SUPFAM" id="SSF52540">
    <property type="entry name" value="P-loop containing nucleoside triphosphate hydrolases"/>
    <property type="match status" value="1"/>
</dbReference>
<sequence length="729" mass="83597">MEESKELQGFYKIFRAVIYVSILMEFFAYALEPEQLDFLGGVVTDIHTRIKRWMIYHDGNLVYSKVATFLLICITCVGTRNKKHLEFDARRQVLYPLLSGVLLIVQSVWLFGHSIMPCFYTLRLNTWLYMLTSIVGVVLVHIALDNISKFLKEGLLKDRFNFENESFEQCRELQENKYSVNIPMRYYYKGKFRKGWVNIVNPFRGTWVVGTPGSGKTFSIIEPFIRQHSEKGFAMVVYDYKFPTLATKLYYHYLKNKNAKDSKMPHGMKFNIINFVDVEYSRRVNPIQLKYINNLAAASETAETLLESLQKGKKEGGGGSDQFFQTSAVNFLAACIYFFCNYGKEPYDKDGKMLIAERREDPKTKRLIPTGRVFDHSGAEVQPAYWLGKYSDMPHILSFLNESYQTIFEVLQTDNEVAPLLGPFQTAFANKAMEQLEGMIGTLRVYTSRLATKESYWIFHKDGDDFDLKVSDPKNPSYLLIANDPEMESIIGALNALILNRLVTRVNTGQGKNVPVSIIVDELPTLYFHKIDRLIGTARSNKVSVALGFQELPQLEADYGKVGMQKIITTVGNVVSGSARAKETLEWLSSDIFGKVVQLKKGVTIDRDKTSINLNENMDSLVPASKISDMPTGWICGQTARDFVVTKTGMNGSMNIQESEEFKTSKFYCKTDFDMTEIKKEESEYVPLPKFYKFKSKEERERILYKNFVQVGEDVKAMIKEIQQFRTMM</sequence>
<evidence type="ECO:0000256" key="5">
    <source>
        <dbReference type="ARBA" id="ARBA00022989"/>
    </source>
</evidence>
<reference evidence="14 15" key="1">
    <citation type="submission" date="2016-10" db="EMBL/GenBank/DDBJ databases">
        <authorList>
            <person name="de Groot N.N."/>
        </authorList>
    </citation>
    <scope>NUCLEOTIDE SEQUENCE [LARGE SCALE GENOMIC DNA]</scope>
    <source>
        <strain evidence="14 15">NLAE-zl-C202</strain>
    </source>
</reference>
<evidence type="ECO:0000256" key="7">
    <source>
        <dbReference type="SAM" id="Phobius"/>
    </source>
</evidence>
<dbReference type="Proteomes" id="UP000284417">
    <property type="component" value="Unassembled WGS sequence"/>
</dbReference>
<dbReference type="Proteomes" id="UP000435059">
    <property type="component" value="Unassembled WGS sequence"/>
</dbReference>
<dbReference type="Pfam" id="PF14293">
    <property type="entry name" value="YWFCY"/>
    <property type="match status" value="1"/>
</dbReference>
<evidence type="ECO:0000313" key="17">
    <source>
        <dbReference type="Proteomes" id="UP000435059"/>
    </source>
</evidence>
<accession>A0A1I4SM07</accession>
<evidence type="ECO:0000256" key="2">
    <source>
        <dbReference type="ARBA" id="ARBA00008806"/>
    </source>
</evidence>
<reference evidence="17 18" key="3">
    <citation type="journal article" date="2019" name="Nat. Med.">
        <title>A library of human gut bacterial isolates paired with longitudinal multiomics data enables mechanistic microbiome research.</title>
        <authorList>
            <person name="Poyet M."/>
            <person name="Groussin M."/>
            <person name="Gibbons S.M."/>
            <person name="Avila-Pacheco J."/>
            <person name="Jiang X."/>
            <person name="Kearney S.M."/>
            <person name="Perrotta A.R."/>
            <person name="Berdy B."/>
            <person name="Zhao S."/>
            <person name="Lieberman T.D."/>
            <person name="Swanson P.K."/>
            <person name="Smith M."/>
            <person name="Roesemann S."/>
            <person name="Alexander J.E."/>
            <person name="Rich S.A."/>
            <person name="Livny J."/>
            <person name="Vlamakis H."/>
            <person name="Clish C."/>
            <person name="Bullock K."/>
            <person name="Deik A."/>
            <person name="Scott J."/>
            <person name="Pierce K.A."/>
            <person name="Xavier R.J."/>
            <person name="Alm E.J."/>
        </authorList>
    </citation>
    <scope>NUCLEOTIDE SEQUENCE [LARGE SCALE GENOMIC DNA]</scope>
    <source>
        <strain evidence="11 20">BIOML-A62</strain>
        <strain evidence="12 18">BIOML-A7</strain>
        <strain evidence="9 19">BIOML-A73</strain>
        <strain evidence="10 17">BIOML-A74</strain>
    </source>
</reference>
<dbReference type="InterPro" id="IPR003688">
    <property type="entry name" value="TraG/VirD4"/>
</dbReference>
<comment type="similarity">
    <text evidence="2">Belongs to the VirD4/TraG family.</text>
</comment>
<dbReference type="PANTHER" id="PTHR37937">
    <property type="entry name" value="CONJUGATIVE TRANSFER: DNA TRANSPORT"/>
    <property type="match status" value="1"/>
</dbReference>
<proteinExistence type="inferred from homology"/>
<protein>
    <submittedName>
        <fullName evidence="9 14">Type IV secretory system Conjugative DNA transfer</fullName>
    </submittedName>
</protein>
<evidence type="ECO:0000313" key="13">
    <source>
        <dbReference type="EMBL" id="RHK96238.1"/>
    </source>
</evidence>
<dbReference type="Proteomes" id="UP000183766">
    <property type="component" value="Unassembled WGS sequence"/>
</dbReference>
<dbReference type="EMBL" id="WDER01000070">
    <property type="protein sequence ID" value="KAB6079376.1"/>
    <property type="molecule type" value="Genomic_DNA"/>
</dbReference>
<keyword evidence="6 7" id="KW-0472">Membrane</keyword>
<evidence type="ECO:0000313" key="20">
    <source>
        <dbReference type="Proteomes" id="UP000487596"/>
    </source>
</evidence>
<dbReference type="Proteomes" id="UP000474077">
    <property type="component" value="Unassembled WGS sequence"/>
</dbReference>
<dbReference type="EMBL" id="WDES01000077">
    <property type="protein sequence ID" value="KAB6080225.1"/>
    <property type="molecule type" value="Genomic_DNA"/>
</dbReference>
<dbReference type="AlphaFoldDB" id="A0A1I4SM07"/>
<dbReference type="InterPro" id="IPR051539">
    <property type="entry name" value="T4SS-coupling_protein"/>
</dbReference>
<evidence type="ECO:0000313" key="11">
    <source>
        <dbReference type="EMBL" id="KAB6139887.1"/>
    </source>
</evidence>
<evidence type="ECO:0000256" key="6">
    <source>
        <dbReference type="ARBA" id="ARBA00023136"/>
    </source>
</evidence>
<organism evidence="14 15">
    <name type="scientific">Bacteroides xylanisolvens</name>
    <dbReference type="NCBI Taxonomy" id="371601"/>
    <lineage>
        <taxon>Bacteria</taxon>
        <taxon>Pseudomonadati</taxon>
        <taxon>Bacteroidota</taxon>
        <taxon>Bacteroidia</taxon>
        <taxon>Bacteroidales</taxon>
        <taxon>Bacteroidaceae</taxon>
        <taxon>Bacteroides</taxon>
    </lineage>
</organism>
<evidence type="ECO:0000256" key="1">
    <source>
        <dbReference type="ARBA" id="ARBA00004651"/>
    </source>
</evidence>
<dbReference type="CDD" id="cd01127">
    <property type="entry name" value="TrwB_TraG_TraD_VirD4"/>
    <property type="match status" value="2"/>
</dbReference>
<evidence type="ECO:0000313" key="9">
    <source>
        <dbReference type="EMBL" id="KAB6079376.1"/>
    </source>
</evidence>
<gene>
    <name evidence="13" type="ORF">DW042_12645</name>
    <name evidence="11" type="ORF">GA424_08545</name>
    <name evidence="9" type="ORF">GA560_19895</name>
    <name evidence="10" type="ORF">GA574_26785</name>
    <name evidence="12" type="ORF">GAZ26_09320</name>
    <name evidence="14" type="ORF">SAMN05216250_10868</name>
</gene>
<feature type="transmembrane region" description="Helical" evidence="7">
    <location>
        <begin position="93"/>
        <end position="115"/>
    </location>
</feature>
<dbReference type="InterPro" id="IPR025988">
    <property type="entry name" value="YWFCY_dom"/>
</dbReference>
<keyword evidence="4 7" id="KW-0812">Transmembrane</keyword>
<evidence type="ECO:0000256" key="4">
    <source>
        <dbReference type="ARBA" id="ARBA00022692"/>
    </source>
</evidence>
<feature type="transmembrane region" description="Helical" evidence="7">
    <location>
        <begin position="12"/>
        <end position="31"/>
    </location>
</feature>
<dbReference type="EMBL" id="FOUM01000008">
    <property type="protein sequence ID" value="SFM65459.1"/>
    <property type="molecule type" value="Genomic_DNA"/>
</dbReference>
<keyword evidence="17" id="KW-1185">Reference proteome</keyword>
<feature type="domain" description="YWFCY" evidence="8">
    <location>
        <begin position="14"/>
        <end position="152"/>
    </location>
</feature>
<dbReference type="GeneID" id="93485217"/>
<feature type="transmembrane region" description="Helical" evidence="7">
    <location>
        <begin position="127"/>
        <end position="144"/>
    </location>
</feature>
<evidence type="ECO:0000256" key="3">
    <source>
        <dbReference type="ARBA" id="ARBA00022475"/>
    </source>
</evidence>
<dbReference type="Gene3D" id="3.40.50.300">
    <property type="entry name" value="P-loop containing nucleotide triphosphate hydrolases"/>
    <property type="match status" value="1"/>
</dbReference>
<keyword evidence="5 7" id="KW-1133">Transmembrane helix</keyword>